<dbReference type="GO" id="GO:0005524">
    <property type="term" value="F:ATP binding"/>
    <property type="evidence" value="ECO:0007669"/>
    <property type="project" value="UniProtKB-KW"/>
</dbReference>
<evidence type="ECO:0000256" key="2">
    <source>
        <dbReference type="ARBA" id="ARBA00022801"/>
    </source>
</evidence>
<keyword evidence="3" id="KW-0067">ATP-binding</keyword>
<dbReference type="SUPFAM" id="SSF52540">
    <property type="entry name" value="P-loop containing nucleoside triphosphate hydrolases"/>
    <property type="match status" value="1"/>
</dbReference>
<dbReference type="InterPro" id="IPR004948">
    <property type="entry name" value="Nuc-triphosphatase_THEP1"/>
</dbReference>
<dbReference type="PANTHER" id="PTHR43146">
    <property type="entry name" value="CANCER-RELATED NUCLEOSIDE-TRIPHOSPHATASE"/>
    <property type="match status" value="1"/>
</dbReference>
<dbReference type="EMBL" id="AUZY01003167">
    <property type="protein sequence ID" value="EQD70369.1"/>
    <property type="molecule type" value="Genomic_DNA"/>
</dbReference>
<evidence type="ECO:0000313" key="4">
    <source>
        <dbReference type="EMBL" id="EQD70369.1"/>
    </source>
</evidence>
<dbReference type="InterPro" id="IPR027417">
    <property type="entry name" value="P-loop_NTPase"/>
</dbReference>
<sequence length="183" mass="20267">MNKLAIKIGITGPVGSIKSEALKKIISMLENQGEKVHGVLMSEIVENNKVTGYSLFDIYTKKKVVFAEAGIVSRVKIDKIGVDARILEDILIPSLQKAREMADVIVIDELGKLENTSKAIQKEITETLEGSKPLIITLHKKSRNPVLQEIRSLEGVRVFDITPINRGLLPFRVLRVLRGEEGA</sequence>
<reference evidence="4" key="2">
    <citation type="journal article" date="2014" name="ISME J.">
        <title>Microbial stratification in low pH oxic and suboxic macroscopic growths along an acid mine drainage.</title>
        <authorList>
            <person name="Mendez-Garcia C."/>
            <person name="Mesa V."/>
            <person name="Sprenger R.R."/>
            <person name="Richter M."/>
            <person name="Diez M.S."/>
            <person name="Solano J."/>
            <person name="Bargiela R."/>
            <person name="Golyshina O.V."/>
            <person name="Manteca A."/>
            <person name="Ramos J.L."/>
            <person name="Gallego J.R."/>
            <person name="Llorente I."/>
            <person name="Martins Dos Santos V.A."/>
            <person name="Jensen O.N."/>
            <person name="Pelaez A.I."/>
            <person name="Sanchez J."/>
            <person name="Ferrer M."/>
        </authorList>
    </citation>
    <scope>NUCLEOTIDE SEQUENCE</scope>
</reference>
<protein>
    <submittedName>
        <fullName evidence="4">NTPase</fullName>
    </submittedName>
</protein>
<dbReference type="Gene3D" id="3.40.50.300">
    <property type="entry name" value="P-loop containing nucleotide triphosphate hydrolases"/>
    <property type="match status" value="1"/>
</dbReference>
<dbReference type="PANTHER" id="PTHR43146:SF1">
    <property type="entry name" value="CANCER-RELATED NUCLEOSIDE-TRIPHOSPHATASE"/>
    <property type="match status" value="1"/>
</dbReference>
<proteinExistence type="inferred from homology"/>
<comment type="caution">
    <text evidence="4">The sequence shown here is derived from an EMBL/GenBank/DDBJ whole genome shotgun (WGS) entry which is preliminary data.</text>
</comment>
<name>T1CPD2_9ZZZZ</name>
<dbReference type="GO" id="GO:0017111">
    <property type="term" value="F:ribonucleoside triphosphate phosphatase activity"/>
    <property type="evidence" value="ECO:0007669"/>
    <property type="project" value="InterPro"/>
</dbReference>
<dbReference type="HAMAP" id="MF_00796">
    <property type="entry name" value="NTPase_1"/>
    <property type="match status" value="1"/>
</dbReference>
<keyword evidence="1" id="KW-0547">Nucleotide-binding</keyword>
<keyword evidence="2" id="KW-0378">Hydrolase</keyword>
<dbReference type="Pfam" id="PF03266">
    <property type="entry name" value="NTPase_1"/>
    <property type="match status" value="1"/>
</dbReference>
<evidence type="ECO:0000256" key="1">
    <source>
        <dbReference type="ARBA" id="ARBA00022741"/>
    </source>
</evidence>
<organism evidence="4">
    <name type="scientific">mine drainage metagenome</name>
    <dbReference type="NCBI Taxonomy" id="410659"/>
    <lineage>
        <taxon>unclassified sequences</taxon>
        <taxon>metagenomes</taxon>
        <taxon>ecological metagenomes</taxon>
    </lineage>
</organism>
<accession>T1CPD2</accession>
<dbReference type="AlphaFoldDB" id="T1CPD2"/>
<reference evidence="4" key="1">
    <citation type="submission" date="2013-08" db="EMBL/GenBank/DDBJ databases">
        <authorList>
            <person name="Mendez C."/>
            <person name="Richter M."/>
            <person name="Ferrer M."/>
            <person name="Sanchez J."/>
        </authorList>
    </citation>
    <scope>NUCLEOTIDE SEQUENCE</scope>
</reference>
<dbReference type="NCBIfam" id="NF010248">
    <property type="entry name" value="PRK13695.1"/>
    <property type="match status" value="1"/>
</dbReference>
<evidence type="ECO:0000256" key="3">
    <source>
        <dbReference type="ARBA" id="ARBA00022840"/>
    </source>
</evidence>
<gene>
    <name evidence="4" type="ORF">B1B_05051</name>
</gene>